<sequence>MKISIPTLPNPTGSSPGYANPLAHISQSSAIAHVKSFLDKGKGKTLVLTGAGVSVDSGIRAYRGSEGHYQSFMENSWNQGLKGIAFGKVSWTLCAGFEFADPSFLASPLGRDVRLAVTHWSRSYLGYPPVRDALPNPTHMYVAALQRLGLAPTLITQNVDRLHHKASPFNLTETDRRILELHGTLAFVHCLKNRHMRPRDEFQDLLGKLNPTWEQVVRQAHGGTVKTNPDGDVDLGGVKYDSFVVPPCTDCEAHGVSDSIVKPNVVFFGETISEAVKDRAAHMVAASSRVLVLGTSLATYSAFRLIKQALEAQKPVLLLSIGPSRADGLPGVEKIEMKAGTVLEGVLQRYLASRHGPVEDEVKSLMGRGVVKMPDNVPTPRAEG</sequence>
<proteinExistence type="predicted"/>
<gene>
    <name evidence="1" type="ORF">QFC20_001143</name>
</gene>
<comment type="caution">
    <text evidence="1">The sequence shown here is derived from an EMBL/GenBank/DDBJ whole genome shotgun (WGS) entry which is preliminary data.</text>
</comment>
<evidence type="ECO:0000313" key="1">
    <source>
        <dbReference type="EMBL" id="KAJ9115276.1"/>
    </source>
</evidence>
<organism evidence="1 2">
    <name type="scientific">Naganishia adeliensis</name>
    <dbReference type="NCBI Taxonomy" id="92952"/>
    <lineage>
        <taxon>Eukaryota</taxon>
        <taxon>Fungi</taxon>
        <taxon>Dikarya</taxon>
        <taxon>Basidiomycota</taxon>
        <taxon>Agaricomycotina</taxon>
        <taxon>Tremellomycetes</taxon>
        <taxon>Filobasidiales</taxon>
        <taxon>Filobasidiaceae</taxon>
        <taxon>Naganishia</taxon>
    </lineage>
</organism>
<keyword evidence="2" id="KW-1185">Reference proteome</keyword>
<name>A0ACC2WVW7_9TREE</name>
<dbReference type="Proteomes" id="UP001230649">
    <property type="component" value="Unassembled WGS sequence"/>
</dbReference>
<reference evidence="1" key="1">
    <citation type="submission" date="2023-04" db="EMBL/GenBank/DDBJ databases">
        <title>Draft Genome sequencing of Naganishia species isolated from polar environments using Oxford Nanopore Technology.</title>
        <authorList>
            <person name="Leo P."/>
            <person name="Venkateswaran K."/>
        </authorList>
    </citation>
    <scope>NUCLEOTIDE SEQUENCE</scope>
    <source>
        <strain evidence="1">MNA-CCFEE 5262</strain>
    </source>
</reference>
<accession>A0ACC2WVW7</accession>
<dbReference type="EMBL" id="JASBWS010000006">
    <property type="protein sequence ID" value="KAJ9115276.1"/>
    <property type="molecule type" value="Genomic_DNA"/>
</dbReference>
<protein>
    <submittedName>
        <fullName evidence="1">Uncharacterized protein</fullName>
    </submittedName>
</protein>
<evidence type="ECO:0000313" key="2">
    <source>
        <dbReference type="Proteomes" id="UP001230649"/>
    </source>
</evidence>